<gene>
    <name evidence="1" type="ORF">EHS89_19555</name>
</gene>
<evidence type="ECO:0000313" key="1">
    <source>
        <dbReference type="EMBL" id="RRC96936.1"/>
    </source>
</evidence>
<evidence type="ECO:0000313" key="2">
    <source>
        <dbReference type="Proteomes" id="UP000267535"/>
    </source>
</evidence>
<protein>
    <submittedName>
        <fullName evidence="1">Uncharacterized protein</fullName>
    </submittedName>
</protein>
<dbReference type="Proteomes" id="UP000267535">
    <property type="component" value="Unassembled WGS sequence"/>
</dbReference>
<dbReference type="EMBL" id="RQXV01000015">
    <property type="protein sequence ID" value="RRC96936.1"/>
    <property type="molecule type" value="Genomic_DNA"/>
</dbReference>
<reference evidence="1 2" key="1">
    <citation type="submission" date="2018-11" db="EMBL/GenBank/DDBJ databases">
        <title>The draft genome sequence of Amphritea balenae JAMM 1525T.</title>
        <authorList>
            <person name="Fang Z."/>
            <person name="Zhang Y."/>
            <person name="Han X."/>
        </authorList>
    </citation>
    <scope>NUCLEOTIDE SEQUENCE [LARGE SCALE GENOMIC DNA]</scope>
    <source>
        <strain evidence="1 2">JAMM 1525</strain>
    </source>
</reference>
<organism evidence="1 2">
    <name type="scientific">Amphritea balenae</name>
    <dbReference type="NCBI Taxonomy" id="452629"/>
    <lineage>
        <taxon>Bacteria</taxon>
        <taxon>Pseudomonadati</taxon>
        <taxon>Pseudomonadota</taxon>
        <taxon>Gammaproteobacteria</taxon>
        <taxon>Oceanospirillales</taxon>
        <taxon>Oceanospirillaceae</taxon>
        <taxon>Amphritea</taxon>
    </lineage>
</organism>
<dbReference type="AlphaFoldDB" id="A0A3P1SIR4"/>
<name>A0A3P1SIR4_9GAMM</name>
<proteinExistence type="predicted"/>
<sequence length="72" mass="8442">MAGFFVINPLDFWAQFVVSEIIGYLSSQPKEGLLMVIKVFREVKSYVKHLVESVIISWEVHLPYRLSLLMIW</sequence>
<dbReference type="OrthoDB" id="9933135at2"/>
<comment type="caution">
    <text evidence="1">The sequence shown here is derived from an EMBL/GenBank/DDBJ whole genome shotgun (WGS) entry which is preliminary data.</text>
</comment>
<accession>A0A3P1SIR4</accession>
<keyword evidence="2" id="KW-1185">Reference proteome</keyword>